<name>A0A8T0CY96_CORYI</name>
<dbReference type="Gene3D" id="3.40.50.300">
    <property type="entry name" value="P-loop containing nucleotide triphosphate hydrolases"/>
    <property type="match status" value="1"/>
</dbReference>
<dbReference type="InterPro" id="IPR027417">
    <property type="entry name" value="P-loop_NTPase"/>
</dbReference>
<dbReference type="PANTHER" id="PTHR11017">
    <property type="entry name" value="LEUCINE-RICH REPEAT-CONTAINING PROTEIN"/>
    <property type="match status" value="1"/>
</dbReference>
<dbReference type="SMART" id="SM00382">
    <property type="entry name" value="AAA"/>
    <property type="match status" value="1"/>
</dbReference>
<dbReference type="PROSITE" id="PS50104">
    <property type="entry name" value="TIR"/>
    <property type="match status" value="1"/>
</dbReference>
<dbReference type="Pfam" id="PF00931">
    <property type="entry name" value="NB-ARC"/>
    <property type="match status" value="1"/>
</dbReference>
<evidence type="ECO:0000256" key="6">
    <source>
        <dbReference type="ARBA" id="ARBA00023027"/>
    </source>
</evidence>
<gene>
    <name evidence="9" type="ORF">BT93_L4096</name>
</gene>
<comment type="catalytic activity">
    <reaction evidence="7">
        <text>NAD(+) + H2O = ADP-D-ribose + nicotinamide + H(+)</text>
        <dbReference type="Rhea" id="RHEA:16301"/>
        <dbReference type="ChEBI" id="CHEBI:15377"/>
        <dbReference type="ChEBI" id="CHEBI:15378"/>
        <dbReference type="ChEBI" id="CHEBI:17154"/>
        <dbReference type="ChEBI" id="CHEBI:57540"/>
        <dbReference type="ChEBI" id="CHEBI:57967"/>
        <dbReference type="EC" id="3.2.2.6"/>
    </reaction>
    <physiologicalReaction direction="left-to-right" evidence="7">
        <dbReference type="Rhea" id="RHEA:16302"/>
    </physiologicalReaction>
</comment>
<dbReference type="Pfam" id="PF07725">
    <property type="entry name" value="LRR_3"/>
    <property type="match status" value="1"/>
</dbReference>
<keyword evidence="4" id="KW-0378">Hydrolase</keyword>
<evidence type="ECO:0000256" key="3">
    <source>
        <dbReference type="ARBA" id="ARBA00022737"/>
    </source>
</evidence>
<dbReference type="InterPro" id="IPR032675">
    <property type="entry name" value="LRR_dom_sf"/>
</dbReference>
<comment type="caution">
    <text evidence="9">The sequence shown here is derived from an EMBL/GenBank/DDBJ whole genome shotgun (WGS) entry which is preliminary data.</text>
</comment>
<dbReference type="InterPro" id="IPR036390">
    <property type="entry name" value="WH_DNA-bd_sf"/>
</dbReference>
<dbReference type="InterPro" id="IPR045344">
    <property type="entry name" value="C-JID"/>
</dbReference>
<organism evidence="9 10">
    <name type="scientific">Corymbia citriodora subsp. variegata</name>
    <dbReference type="NCBI Taxonomy" id="360336"/>
    <lineage>
        <taxon>Eukaryota</taxon>
        <taxon>Viridiplantae</taxon>
        <taxon>Streptophyta</taxon>
        <taxon>Embryophyta</taxon>
        <taxon>Tracheophyta</taxon>
        <taxon>Spermatophyta</taxon>
        <taxon>Magnoliopsida</taxon>
        <taxon>eudicotyledons</taxon>
        <taxon>Gunneridae</taxon>
        <taxon>Pentapetalae</taxon>
        <taxon>rosids</taxon>
        <taxon>malvids</taxon>
        <taxon>Myrtales</taxon>
        <taxon>Myrtaceae</taxon>
        <taxon>Myrtoideae</taxon>
        <taxon>Eucalypteae</taxon>
        <taxon>Corymbia</taxon>
    </lineage>
</organism>
<evidence type="ECO:0000313" key="9">
    <source>
        <dbReference type="EMBL" id="KAF7851316.1"/>
    </source>
</evidence>
<dbReference type="InterPro" id="IPR055414">
    <property type="entry name" value="LRR_R13L4/SHOC2-like"/>
</dbReference>
<evidence type="ECO:0000256" key="1">
    <source>
        <dbReference type="ARBA" id="ARBA00011982"/>
    </source>
</evidence>
<dbReference type="SMART" id="SM00255">
    <property type="entry name" value="TIR"/>
    <property type="match status" value="1"/>
</dbReference>
<dbReference type="Pfam" id="PF01582">
    <property type="entry name" value="TIR"/>
    <property type="match status" value="1"/>
</dbReference>
<evidence type="ECO:0000256" key="2">
    <source>
        <dbReference type="ARBA" id="ARBA00022614"/>
    </source>
</evidence>
<feature type="domain" description="TIR" evidence="8">
    <location>
        <begin position="14"/>
        <end position="182"/>
    </location>
</feature>
<dbReference type="InterPro" id="IPR044974">
    <property type="entry name" value="Disease_R_plants"/>
</dbReference>
<evidence type="ECO:0000256" key="4">
    <source>
        <dbReference type="ARBA" id="ARBA00022801"/>
    </source>
</evidence>
<dbReference type="Gene3D" id="3.40.50.10140">
    <property type="entry name" value="Toll/interleukin-1 receptor homology (TIR) domain"/>
    <property type="match status" value="1"/>
</dbReference>
<keyword evidence="10" id="KW-1185">Reference proteome</keyword>
<dbReference type="InterPro" id="IPR003591">
    <property type="entry name" value="Leu-rich_rpt_typical-subtyp"/>
</dbReference>
<dbReference type="GO" id="GO:0043531">
    <property type="term" value="F:ADP binding"/>
    <property type="evidence" value="ECO:0007669"/>
    <property type="project" value="InterPro"/>
</dbReference>
<dbReference type="OrthoDB" id="1357022at2759"/>
<dbReference type="FunFam" id="1.10.8.430:FF:000002">
    <property type="entry name" value="Disease resistance protein (TIR-NBS-LRR class)"/>
    <property type="match status" value="1"/>
</dbReference>
<dbReference type="InterPro" id="IPR002182">
    <property type="entry name" value="NB-ARC"/>
</dbReference>
<dbReference type="Pfam" id="PF23598">
    <property type="entry name" value="LRR_14"/>
    <property type="match status" value="1"/>
</dbReference>
<dbReference type="EC" id="3.2.2.6" evidence="1"/>
<dbReference type="SMART" id="SM00369">
    <property type="entry name" value="LRR_TYP"/>
    <property type="match status" value="3"/>
</dbReference>
<dbReference type="SUPFAM" id="SSF52540">
    <property type="entry name" value="P-loop containing nucleoside triphosphate hydrolases"/>
    <property type="match status" value="1"/>
</dbReference>
<dbReference type="GO" id="GO:0061809">
    <property type="term" value="F:NAD+ nucleosidase activity, cyclic ADP-ribose generating"/>
    <property type="evidence" value="ECO:0007669"/>
    <property type="project" value="UniProtKB-EC"/>
</dbReference>
<dbReference type="PRINTS" id="PR00364">
    <property type="entry name" value="DISEASERSIST"/>
</dbReference>
<dbReference type="AlphaFoldDB" id="A0A8T0CY96"/>
<dbReference type="InterPro" id="IPR035897">
    <property type="entry name" value="Toll_tir_struct_dom_sf"/>
</dbReference>
<dbReference type="PANTHER" id="PTHR11017:SF527">
    <property type="entry name" value="TMV RESISTANCE PROTEIN N-LIKE"/>
    <property type="match status" value="1"/>
</dbReference>
<dbReference type="Pfam" id="PF20160">
    <property type="entry name" value="C-JID"/>
    <property type="match status" value="1"/>
</dbReference>
<keyword evidence="2" id="KW-0433">Leucine-rich repeat</keyword>
<dbReference type="Gramene" id="rna-gnl|WGS:JABURB|Cocit.L4096.1">
    <property type="protein sequence ID" value="cds-KAF7851316.1"/>
    <property type="gene ID" value="gene-BT93_L4096"/>
</dbReference>
<dbReference type="Gene3D" id="1.10.8.430">
    <property type="entry name" value="Helical domain of apoptotic protease-activating factors"/>
    <property type="match status" value="1"/>
</dbReference>
<dbReference type="InterPro" id="IPR058192">
    <property type="entry name" value="WHD_ROQ1-like"/>
</dbReference>
<dbReference type="SUPFAM" id="SSF52200">
    <property type="entry name" value="Toll/Interleukin receptor TIR domain"/>
    <property type="match status" value="1"/>
</dbReference>
<keyword evidence="5" id="KW-0611">Plant defense</keyword>
<proteinExistence type="predicted"/>
<dbReference type="InterPro" id="IPR003593">
    <property type="entry name" value="AAA+_ATPase"/>
</dbReference>
<protein>
    <recommendedName>
        <fullName evidence="1">ADP-ribosyl cyclase/cyclic ADP-ribose hydrolase</fullName>
        <ecNumber evidence="1">3.2.2.6</ecNumber>
    </recommendedName>
</protein>
<evidence type="ECO:0000313" key="10">
    <source>
        <dbReference type="Proteomes" id="UP000806378"/>
    </source>
</evidence>
<accession>A0A8T0CY96</accession>
<dbReference type="GO" id="GO:0007165">
    <property type="term" value="P:signal transduction"/>
    <property type="evidence" value="ECO:0007669"/>
    <property type="project" value="InterPro"/>
</dbReference>
<dbReference type="InterPro" id="IPR000157">
    <property type="entry name" value="TIR_dom"/>
</dbReference>
<dbReference type="InterPro" id="IPR011713">
    <property type="entry name" value="Leu-rich_rpt_3"/>
</dbReference>
<dbReference type="SUPFAM" id="SSF46785">
    <property type="entry name" value="Winged helix' DNA-binding domain"/>
    <property type="match status" value="1"/>
</dbReference>
<dbReference type="EMBL" id="MU089548">
    <property type="protein sequence ID" value="KAF7851316.1"/>
    <property type="molecule type" value="Genomic_DNA"/>
</dbReference>
<evidence type="ECO:0000256" key="7">
    <source>
        <dbReference type="ARBA" id="ARBA00047304"/>
    </source>
</evidence>
<dbReference type="GO" id="GO:0006952">
    <property type="term" value="P:defense response"/>
    <property type="evidence" value="ECO:0007669"/>
    <property type="project" value="UniProtKB-KW"/>
</dbReference>
<dbReference type="Gene3D" id="3.80.10.10">
    <property type="entry name" value="Ribonuclease Inhibitor"/>
    <property type="match status" value="2"/>
</dbReference>
<evidence type="ECO:0000256" key="5">
    <source>
        <dbReference type="ARBA" id="ARBA00022821"/>
    </source>
</evidence>
<dbReference type="FunFam" id="3.40.50.10140:FF:000007">
    <property type="entry name" value="Disease resistance protein (TIR-NBS-LRR class)"/>
    <property type="match status" value="1"/>
</dbReference>
<dbReference type="Pfam" id="PF23282">
    <property type="entry name" value="WHD_ROQ1"/>
    <property type="match status" value="1"/>
</dbReference>
<evidence type="ECO:0000259" key="8">
    <source>
        <dbReference type="PROSITE" id="PS50104"/>
    </source>
</evidence>
<sequence length="1172" mass="133610">MASFLRPENQQSQYKYDVFPSFRGEDTRTNFVDHLHDHLRRRGIVAFRDDDHRDLQRGKCIKPEILRAIEQSRLVLVIFSENYASSTWCLEEVAKAVECKDISEGSVIPIFYKVNPSDIRKLRGNFGREFAETEKTYTGDKGDINRWKDALRKVAERAGRDLKDGYETQFIRQIIGEIEHKLGLQPSYVVGNLVGMHSRVANVVEHLRLGESGARCIGIWGMAGSGKTTVARAVADKICGQFDDGHSFLANVRENSEKNGLTYLQNQFLVDILQEDNVGIRDDHRGANLMKKLVRDRKVLLILDDVDKMEQLEKLVGDLGWFAPGSRIIITTRDKHLLLKYRVNAIYKAEQLSFDEALQLFCLKAFRSDHPPAEFEELAKQVIRYAGGLPLVLDVLGSSLDEENLSQWESALASLKECPEGEIFDRLRISYDGLRQNEKDIFLDIACFFKGKKRPYVTEVLKNCGFFTGIGIDILVHRSLIQITNNELWMHDLLQEMAWKIVRLESPEEPGEQSRVWLFEDVCHILSKNSGTGNVKGIVLQSDDWRTVHLNGGSFTNMTNLRLLDIHAILLSDGFKHLSNELRLLRWDNYSFKSFPPSFFPKNLVELHMQDSLLRSLWRGEKVLEKLKVINLSGSKLLIESPNFINFPNLERLILKGCKALSHIHHSIGILERLRLLDLGDCVNLKRLPDSVGKIKSLEDLNLSGCSNLEELPESIGGLDCLEELDISQSAIRHIPSNFTSLKNLKQFRCCVSKERRQNFLRTLTVVVRSALNSSRPFLASFSGLSSLTELDMSGCSLLEGEIPSDIGCLPSLRSLALAKNNFTTLPASIEHISGLKFLILDHCKNLEVLPRLSESIVFVWADECPRIQRISNPFVICTVPDSGFCFLNCSNLLPQDLDLTLQQKYSLSLLSYIIFCSMGVFLGTYVVSPCLQCEIPEWFSYQAVGPLLSIDMPPNWHDNSWSGFAICASFKRINCCSCEDLENAHFILCGFRADGNLLGPSFKFPIRFVNSGCLWLGYVSDTQFQCDTNWETMSNHIDVSFTITDPGLEVEKCGVHLVGDQSESNFKDILVRCGSSSSRDGDTIDHELRRPRELNPRNRTSPIGRNLFNMNAGVMSCGVQEVQTHWYYEHLSLVRYLDLHMHWHPVRLVRWTDYILIKRFYRTMRCRWKLR</sequence>
<dbReference type="InterPro" id="IPR042197">
    <property type="entry name" value="Apaf_helical"/>
</dbReference>
<dbReference type="SUPFAM" id="SSF52058">
    <property type="entry name" value="L domain-like"/>
    <property type="match status" value="1"/>
</dbReference>
<keyword evidence="6" id="KW-0520">NAD</keyword>
<dbReference type="GO" id="GO:0051707">
    <property type="term" value="P:response to other organism"/>
    <property type="evidence" value="ECO:0007669"/>
    <property type="project" value="UniProtKB-ARBA"/>
</dbReference>
<keyword evidence="3" id="KW-0677">Repeat</keyword>
<reference evidence="9" key="1">
    <citation type="submission" date="2020-05" db="EMBL/GenBank/DDBJ databases">
        <title>WGS assembly of Corymbia citriodora subspecies variegata.</title>
        <authorList>
            <person name="Barry K."/>
            <person name="Hundley H."/>
            <person name="Shu S."/>
            <person name="Jenkins J."/>
            <person name="Grimwood J."/>
            <person name="Baten A."/>
        </authorList>
    </citation>
    <scope>NUCLEOTIDE SEQUENCE</scope>
    <source>
        <strain evidence="9">CV2-018</strain>
    </source>
</reference>
<dbReference type="Proteomes" id="UP000806378">
    <property type="component" value="Unassembled WGS sequence"/>
</dbReference>